<reference evidence="2 3" key="1">
    <citation type="submission" date="2017-09" db="EMBL/GenBank/DDBJ databases">
        <title>The diverse metabolic capabilities of V. boronicumulans make it an excellent choice for continued studies on novel biodegradation.</title>
        <authorList>
            <person name="Sun S."/>
        </authorList>
    </citation>
    <scope>NUCLEOTIDE SEQUENCE [LARGE SCALE GENOMIC DNA]</scope>
    <source>
        <strain evidence="2 3">J1</strain>
    </source>
</reference>
<evidence type="ECO:0000259" key="1">
    <source>
        <dbReference type="SMART" id="SM01351"/>
    </source>
</evidence>
<dbReference type="CDD" id="cd11007">
    <property type="entry name" value="M35_like_1"/>
    <property type="match status" value="1"/>
</dbReference>
<accession>A0A250DDZ4</accession>
<dbReference type="AlphaFoldDB" id="A0A250DDZ4"/>
<gene>
    <name evidence="2" type="ORF">CKY39_04430</name>
</gene>
<dbReference type="Proteomes" id="UP000217154">
    <property type="component" value="Chromosome"/>
</dbReference>
<protein>
    <recommendedName>
        <fullName evidence="1">Lysine-specific metallo-endopeptidase domain-containing protein</fullName>
    </recommendedName>
</protein>
<dbReference type="InterPro" id="IPR024079">
    <property type="entry name" value="MetalloPept_cat_dom_sf"/>
</dbReference>
<dbReference type="KEGG" id="vbo:CKY39_04430"/>
<evidence type="ECO:0000313" key="2">
    <source>
        <dbReference type="EMBL" id="ATA52546.1"/>
    </source>
</evidence>
<dbReference type="SMART" id="SM01351">
    <property type="entry name" value="Aspzincin_M35"/>
    <property type="match status" value="1"/>
</dbReference>
<proteinExistence type="predicted"/>
<organism evidence="2 3">
    <name type="scientific">Variovorax boronicumulans</name>
    <dbReference type="NCBI Taxonomy" id="436515"/>
    <lineage>
        <taxon>Bacteria</taxon>
        <taxon>Pseudomonadati</taxon>
        <taxon>Pseudomonadota</taxon>
        <taxon>Betaproteobacteria</taxon>
        <taxon>Burkholderiales</taxon>
        <taxon>Comamonadaceae</taxon>
        <taxon>Variovorax</taxon>
    </lineage>
</organism>
<dbReference type="SUPFAM" id="SSF55486">
    <property type="entry name" value="Metalloproteases ('zincins'), catalytic domain"/>
    <property type="match status" value="1"/>
</dbReference>
<dbReference type="Pfam" id="PF14521">
    <property type="entry name" value="Aspzincin_M35"/>
    <property type="match status" value="1"/>
</dbReference>
<dbReference type="CDD" id="cd14744">
    <property type="entry name" value="PAAR_CT_2"/>
    <property type="match status" value="1"/>
</dbReference>
<dbReference type="Gene3D" id="3.40.390.10">
    <property type="entry name" value="Collagenase (Catalytic Domain)"/>
    <property type="match status" value="1"/>
</dbReference>
<dbReference type="InterPro" id="IPR029463">
    <property type="entry name" value="Lys_MEP"/>
</dbReference>
<dbReference type="GO" id="GO:0004222">
    <property type="term" value="F:metalloendopeptidase activity"/>
    <property type="evidence" value="ECO:0007669"/>
    <property type="project" value="InterPro"/>
</dbReference>
<name>A0A250DDZ4_9BURK</name>
<sequence length="336" mass="36301">MERKILVVGDPPVPGGRILPYSGPMFDLHGHRVALIGGRAYCEGCNSVGIIAKAGGPRRPRFISEAALEGDVVVCHCPVPQPLVATLQHTSTCDDGAWQAATAQTNLMASAMMAVTGPSAEMAALKQAVDEGVTHPPEAAQTERICPNMTNKEFAALVMKLRDMAVDYIAKKRLPELERWDKGAQARVSEWFGVADQGIREHLQKGLSACIRVLQGMEAKNFIRYTEDGKVATCVLPSANGAAAAVCKPDTGTHTVAIALVFCNFRFDNKTNFDTGAVLDGDSRLLTLIHEVTHFDDTFGSDDTWYGTSNSREHAKEFKSRLNADSLAAYILGVTR</sequence>
<dbReference type="EMBL" id="CP023284">
    <property type="protein sequence ID" value="ATA52546.1"/>
    <property type="molecule type" value="Genomic_DNA"/>
</dbReference>
<evidence type="ECO:0000313" key="3">
    <source>
        <dbReference type="Proteomes" id="UP000217154"/>
    </source>
</evidence>
<feature type="domain" description="Lysine-specific metallo-endopeptidase" evidence="1">
    <location>
        <begin position="175"/>
        <end position="332"/>
    </location>
</feature>
<dbReference type="InterPro" id="IPR034108">
    <property type="entry name" value="Pept_M35-like_proteobacteria"/>
</dbReference>